<dbReference type="RefSeq" id="WP_274144159.1">
    <property type="nucleotide sequence ID" value="NZ_JAJUBB010000018.1"/>
</dbReference>
<accession>A0ABT5QQV7</accession>
<dbReference type="EMBL" id="JAJUBB010000018">
    <property type="protein sequence ID" value="MDD1783367.1"/>
    <property type="molecule type" value="Genomic_DNA"/>
</dbReference>
<dbReference type="Proteomes" id="UP001149821">
    <property type="component" value="Unassembled WGS sequence"/>
</dbReference>
<evidence type="ECO:0000313" key="2">
    <source>
        <dbReference type="Proteomes" id="UP001149821"/>
    </source>
</evidence>
<reference evidence="1" key="1">
    <citation type="submission" date="2021-12" db="EMBL/GenBank/DDBJ databases">
        <title>Enterovibrio ZSDZ35 sp. nov. and Enterovibrio ZSDZ42 sp. nov., isolated from coastal seawater in Qingdao.</title>
        <authorList>
            <person name="Zhang P."/>
        </authorList>
    </citation>
    <scope>NUCLEOTIDE SEQUENCE</scope>
    <source>
        <strain evidence="1">ZSDZ35</strain>
    </source>
</reference>
<evidence type="ECO:0000313" key="1">
    <source>
        <dbReference type="EMBL" id="MDD1783367.1"/>
    </source>
</evidence>
<protein>
    <submittedName>
        <fullName evidence="1">Uncharacterized protein</fullName>
    </submittedName>
</protein>
<sequence length="54" mass="6004">MPKLSDLTLPISEILTTFLDVYRRKTFFFDESSLFVAKSTTKVNLGLSSTIGAC</sequence>
<comment type="caution">
    <text evidence="1">The sequence shown here is derived from an EMBL/GenBank/DDBJ whole genome shotgun (WGS) entry which is preliminary data.</text>
</comment>
<gene>
    <name evidence="1" type="ORF">LRP49_19535</name>
</gene>
<keyword evidence="2" id="KW-1185">Reference proteome</keyword>
<proteinExistence type="predicted"/>
<organism evidence="1 2">
    <name type="scientific">Enterovibrio qingdaonensis</name>
    <dbReference type="NCBI Taxonomy" id="2899818"/>
    <lineage>
        <taxon>Bacteria</taxon>
        <taxon>Pseudomonadati</taxon>
        <taxon>Pseudomonadota</taxon>
        <taxon>Gammaproteobacteria</taxon>
        <taxon>Vibrionales</taxon>
        <taxon>Vibrionaceae</taxon>
        <taxon>Enterovibrio</taxon>
    </lineage>
</organism>
<name>A0ABT5QQV7_9GAMM</name>